<proteinExistence type="predicted"/>
<gene>
    <name evidence="1" type="ORF">F7R26_033295</name>
</gene>
<dbReference type="EMBL" id="CP062804">
    <property type="protein sequence ID" value="QOT79574.1"/>
    <property type="molecule type" value="Genomic_DNA"/>
</dbReference>
<evidence type="ECO:0000313" key="2">
    <source>
        <dbReference type="Proteomes" id="UP000397656"/>
    </source>
</evidence>
<accession>A0A643FMK8</accession>
<protein>
    <submittedName>
        <fullName evidence="1">Uncharacterized protein</fullName>
    </submittedName>
</protein>
<reference evidence="1 2" key="1">
    <citation type="submission" date="2020-10" db="EMBL/GenBank/DDBJ databases">
        <title>Complete genome sequence of Cupriavidus basilensis CCUG 49340T.</title>
        <authorList>
            <person name="Salva-Serra F."/>
            <person name="Donoso R.A."/>
            <person name="Cho K.H."/>
            <person name="Yoo J.A."/>
            <person name="Lee K."/>
            <person name="Yoon S.-H."/>
            <person name="Perez-Pantoja D."/>
            <person name="Moore E.R.B."/>
        </authorList>
    </citation>
    <scope>NUCLEOTIDE SEQUENCE [LARGE SCALE GENOMIC DNA]</scope>
    <source>
        <strain evidence="2">CCUG 49340</strain>
    </source>
</reference>
<dbReference type="RefSeq" id="WP_150990415.1">
    <property type="nucleotide sequence ID" value="NZ_CP062804.1"/>
</dbReference>
<sequence length="139" mass="15640">MESHQLTVRHTLRIDQWMTAVGNGETSLAYDDWLSCVLNALAPGLQEHAIAIVTREGKNEFRLQHRARYEVRHPRIGIRRFVCAVDHDATLIAFENTISGVRYPWVTIDGAFTQAELWSLRLLSAGLDLCAAPVGVESR</sequence>
<evidence type="ECO:0000313" key="1">
    <source>
        <dbReference type="EMBL" id="QOT79574.1"/>
    </source>
</evidence>
<dbReference type="GeneID" id="98405843"/>
<name>A0A643FMK8_9BURK</name>
<dbReference type="Proteomes" id="UP000397656">
    <property type="component" value="Chromosome 2"/>
</dbReference>
<organism evidence="1 2">
    <name type="scientific">Cupriavidus basilensis</name>
    <dbReference type="NCBI Taxonomy" id="68895"/>
    <lineage>
        <taxon>Bacteria</taxon>
        <taxon>Pseudomonadati</taxon>
        <taxon>Pseudomonadota</taxon>
        <taxon>Betaproteobacteria</taxon>
        <taxon>Burkholderiales</taxon>
        <taxon>Burkholderiaceae</taxon>
        <taxon>Cupriavidus</taxon>
    </lineage>
</organism>
<dbReference type="AlphaFoldDB" id="A0A643FMK8"/>